<keyword evidence="7" id="KW-1185">Reference proteome</keyword>
<organism evidence="6 7">
    <name type="scientific">Paraburkholderia fynbosensis</name>
    <dbReference type="NCBI Taxonomy" id="1200993"/>
    <lineage>
        <taxon>Bacteria</taxon>
        <taxon>Pseudomonadati</taxon>
        <taxon>Pseudomonadota</taxon>
        <taxon>Betaproteobacteria</taxon>
        <taxon>Burkholderiales</taxon>
        <taxon>Burkholderiaceae</taxon>
        <taxon>Paraburkholderia</taxon>
    </lineage>
</organism>
<dbReference type="RefSeq" id="WP_175163281.1">
    <property type="nucleotide sequence ID" value="NZ_CADIKI010000014.1"/>
</dbReference>
<keyword evidence="2" id="KW-0805">Transcription regulation</keyword>
<dbReference type="InterPro" id="IPR036388">
    <property type="entry name" value="WH-like_DNA-bd_sf"/>
</dbReference>
<comment type="similarity">
    <text evidence="1">Belongs to the LysR transcriptional regulatory family.</text>
</comment>
<keyword evidence="3" id="KW-0238">DNA-binding</keyword>
<dbReference type="EMBL" id="CADIKI010000014">
    <property type="protein sequence ID" value="CAB3799393.1"/>
    <property type="molecule type" value="Genomic_DNA"/>
</dbReference>
<dbReference type="InterPro" id="IPR050950">
    <property type="entry name" value="HTH-type_LysR_regulators"/>
</dbReference>
<feature type="domain" description="HTH lysR-type" evidence="5">
    <location>
        <begin position="1"/>
        <end position="59"/>
    </location>
</feature>
<sequence length="305" mass="33123">MSAIRYFVTFLSVARHGSFAAAAEEVCLTQAAVGLQMRSLERDLDLVLFDRAARSVSLSAQGRAVLPLAETLVANYRQILATGDAGELSGTVRVGALVSSLMGAFADAMLKLKQRYAGLDLKLFTGLSSDFAARVESGELDAAIVAQSPSALPAALKWTMLYSEPMVFISPAGAPHASIDALLEEPFIRFDRHTWTGVLVDNALRQLGTARNEIMELNSIEAITEMVRRGFGVSIVPLLANANWTRESGLQVTPLPQRVTPRRVGLLERRDHPREAFTDAVKRHFIDTAELSSSSNDSPGRTRVN</sequence>
<evidence type="ECO:0000256" key="3">
    <source>
        <dbReference type="ARBA" id="ARBA00023125"/>
    </source>
</evidence>
<evidence type="ECO:0000256" key="4">
    <source>
        <dbReference type="ARBA" id="ARBA00023163"/>
    </source>
</evidence>
<evidence type="ECO:0000256" key="2">
    <source>
        <dbReference type="ARBA" id="ARBA00023015"/>
    </source>
</evidence>
<evidence type="ECO:0000256" key="1">
    <source>
        <dbReference type="ARBA" id="ARBA00009437"/>
    </source>
</evidence>
<dbReference type="GO" id="GO:0005829">
    <property type="term" value="C:cytosol"/>
    <property type="evidence" value="ECO:0007669"/>
    <property type="project" value="TreeGrafter"/>
</dbReference>
<proteinExistence type="inferred from homology"/>
<dbReference type="PANTHER" id="PTHR30419">
    <property type="entry name" value="HTH-TYPE TRANSCRIPTIONAL REGULATOR YBHD"/>
    <property type="match status" value="1"/>
</dbReference>
<gene>
    <name evidence="6" type="primary">hdfR_6</name>
    <name evidence="6" type="ORF">LMG27177_04626</name>
</gene>
<evidence type="ECO:0000259" key="5">
    <source>
        <dbReference type="PROSITE" id="PS50931"/>
    </source>
</evidence>
<protein>
    <submittedName>
        <fullName evidence="6">HTH-type transcriptional regulator HdfR</fullName>
    </submittedName>
</protein>
<dbReference type="GO" id="GO:0003700">
    <property type="term" value="F:DNA-binding transcription factor activity"/>
    <property type="evidence" value="ECO:0007669"/>
    <property type="project" value="InterPro"/>
</dbReference>
<dbReference type="SUPFAM" id="SSF53850">
    <property type="entry name" value="Periplasmic binding protein-like II"/>
    <property type="match status" value="1"/>
</dbReference>
<reference evidence="6 7" key="1">
    <citation type="submission" date="2020-04" db="EMBL/GenBank/DDBJ databases">
        <authorList>
            <person name="De Canck E."/>
        </authorList>
    </citation>
    <scope>NUCLEOTIDE SEQUENCE [LARGE SCALE GENOMIC DNA]</scope>
    <source>
        <strain evidence="6 7">LMG 27177</strain>
    </source>
</reference>
<evidence type="ECO:0000313" key="6">
    <source>
        <dbReference type="EMBL" id="CAB3799393.1"/>
    </source>
</evidence>
<dbReference type="Proteomes" id="UP000494252">
    <property type="component" value="Unassembled WGS sequence"/>
</dbReference>
<dbReference type="PROSITE" id="PS50931">
    <property type="entry name" value="HTH_LYSR"/>
    <property type="match status" value="1"/>
</dbReference>
<dbReference type="Gene3D" id="3.40.190.10">
    <property type="entry name" value="Periplasmic binding protein-like II"/>
    <property type="match status" value="2"/>
</dbReference>
<accession>A0A6J5GLE4</accession>
<dbReference type="GO" id="GO:0003677">
    <property type="term" value="F:DNA binding"/>
    <property type="evidence" value="ECO:0007669"/>
    <property type="project" value="UniProtKB-KW"/>
</dbReference>
<dbReference type="InterPro" id="IPR005119">
    <property type="entry name" value="LysR_subst-bd"/>
</dbReference>
<dbReference type="Pfam" id="PF03466">
    <property type="entry name" value="LysR_substrate"/>
    <property type="match status" value="1"/>
</dbReference>
<name>A0A6J5GLE4_9BURK</name>
<keyword evidence="4" id="KW-0804">Transcription</keyword>
<dbReference type="PRINTS" id="PR00039">
    <property type="entry name" value="HTHLYSR"/>
</dbReference>
<dbReference type="SUPFAM" id="SSF46785">
    <property type="entry name" value="Winged helix' DNA-binding domain"/>
    <property type="match status" value="1"/>
</dbReference>
<dbReference type="InterPro" id="IPR036390">
    <property type="entry name" value="WH_DNA-bd_sf"/>
</dbReference>
<dbReference type="Gene3D" id="1.10.10.10">
    <property type="entry name" value="Winged helix-like DNA-binding domain superfamily/Winged helix DNA-binding domain"/>
    <property type="match status" value="1"/>
</dbReference>
<dbReference type="InterPro" id="IPR000847">
    <property type="entry name" value="LysR_HTH_N"/>
</dbReference>
<evidence type="ECO:0000313" key="7">
    <source>
        <dbReference type="Proteomes" id="UP000494252"/>
    </source>
</evidence>
<dbReference type="Pfam" id="PF00126">
    <property type="entry name" value="HTH_1"/>
    <property type="match status" value="1"/>
</dbReference>
<dbReference type="AlphaFoldDB" id="A0A6J5GLE4"/>